<dbReference type="OrthoDB" id="5984457at2759"/>
<dbReference type="Pfam" id="PF15797">
    <property type="entry name" value="DUF4706"/>
    <property type="match status" value="1"/>
</dbReference>
<dbReference type="OMA" id="QEERAIH"/>
<keyword evidence="4" id="KW-1185">Reference proteome</keyword>
<name>A0A913WP52_EXADI</name>
<feature type="compositionally biased region" description="Basic and acidic residues" evidence="1">
    <location>
        <begin position="268"/>
        <end position="294"/>
    </location>
</feature>
<organism evidence="3 4">
    <name type="scientific">Exaiptasia diaphana</name>
    <name type="common">Tropical sea anemone</name>
    <name type="synonym">Aiptasia pulchella</name>
    <dbReference type="NCBI Taxonomy" id="2652724"/>
    <lineage>
        <taxon>Eukaryota</taxon>
        <taxon>Metazoa</taxon>
        <taxon>Cnidaria</taxon>
        <taxon>Anthozoa</taxon>
        <taxon>Hexacorallia</taxon>
        <taxon>Actiniaria</taxon>
        <taxon>Aiptasiidae</taxon>
        <taxon>Exaiptasia</taxon>
    </lineage>
</organism>
<feature type="domain" description="DUF4706" evidence="2">
    <location>
        <begin position="58"/>
        <end position="172"/>
    </location>
</feature>
<evidence type="ECO:0000256" key="1">
    <source>
        <dbReference type="SAM" id="MobiDB-lite"/>
    </source>
</evidence>
<dbReference type="KEGG" id="epa:110231295"/>
<dbReference type="PANTHER" id="PTHR34394:SF1">
    <property type="entry name" value="SIMILAR TO RIKEN CDNA 2310022B05"/>
    <property type="match status" value="1"/>
</dbReference>
<accession>A0A913WP52</accession>
<dbReference type="Proteomes" id="UP000887567">
    <property type="component" value="Unplaced"/>
</dbReference>
<sequence>MAATEVELQELDQIAADLTKGCLSTSDDKIIMERCDFTPKNKSIEGQEVQDMNEYVMSYFESLNSMSRRIIAEHRQVIEENKEKWCNLSPEQQDRLIDDKIVDPNIRKKYGERRFDSKPEWFPVLKLAHGLSDSDRLNNPRDSIASVTFQELHSRDQFSSPWSWSTRSQEDLRILDEGELEENIKKVTEQEERAIHNPLPQFKVRKKFPLVDSSESKNSSRTASTQGSDPLTRKEFLDIDGEQATSKDSSIHSSKGSLGSSDGSEPSSSKRREEERLLKEHLYNEDIHDERQDEQALLPTTTSSSFAFLTNW</sequence>
<evidence type="ECO:0000313" key="4">
    <source>
        <dbReference type="Proteomes" id="UP000887567"/>
    </source>
</evidence>
<protein>
    <recommendedName>
        <fullName evidence="2">DUF4706 domain-containing protein</fullName>
    </recommendedName>
</protein>
<feature type="region of interest" description="Disordered" evidence="1">
    <location>
        <begin position="206"/>
        <end position="298"/>
    </location>
</feature>
<dbReference type="EnsemblMetazoa" id="XM_021036305.2">
    <property type="protein sequence ID" value="XP_020891964.1"/>
    <property type="gene ID" value="LOC110231295"/>
</dbReference>
<dbReference type="InterPro" id="IPR031600">
    <property type="entry name" value="DUF4706"/>
</dbReference>
<dbReference type="PANTHER" id="PTHR34394">
    <property type="entry name" value="SIMILAR TO RIKEN CDNA 2310022B05"/>
    <property type="match status" value="1"/>
</dbReference>
<evidence type="ECO:0000259" key="2">
    <source>
        <dbReference type="Pfam" id="PF15797"/>
    </source>
</evidence>
<dbReference type="AlphaFoldDB" id="A0A913WP52"/>
<dbReference type="GeneID" id="110231295"/>
<dbReference type="RefSeq" id="XP_020891964.1">
    <property type="nucleotide sequence ID" value="XM_021036305.2"/>
</dbReference>
<feature type="compositionally biased region" description="Low complexity" evidence="1">
    <location>
        <begin position="246"/>
        <end position="267"/>
    </location>
</feature>
<feature type="compositionally biased region" description="Polar residues" evidence="1">
    <location>
        <begin position="216"/>
        <end position="229"/>
    </location>
</feature>
<proteinExistence type="predicted"/>
<evidence type="ECO:0000313" key="3">
    <source>
        <dbReference type="EnsemblMetazoa" id="XP_020891964.1"/>
    </source>
</evidence>
<reference evidence="3" key="1">
    <citation type="submission" date="2022-11" db="UniProtKB">
        <authorList>
            <consortium name="EnsemblMetazoa"/>
        </authorList>
    </citation>
    <scope>IDENTIFICATION</scope>
</reference>